<comment type="caution">
    <text evidence="5">The sequence shown here is derived from an EMBL/GenBank/DDBJ whole genome shotgun (WGS) entry which is preliminary data.</text>
</comment>
<organism evidence="5 6">
    <name type="scientific">Isoptericola haloaureus</name>
    <dbReference type="NCBI Taxonomy" id="1542902"/>
    <lineage>
        <taxon>Bacteria</taxon>
        <taxon>Bacillati</taxon>
        <taxon>Actinomycetota</taxon>
        <taxon>Actinomycetes</taxon>
        <taxon>Micrococcales</taxon>
        <taxon>Promicromonosporaceae</taxon>
        <taxon>Isoptericola</taxon>
    </lineage>
</organism>
<evidence type="ECO:0000256" key="2">
    <source>
        <dbReference type="ARBA" id="ARBA00022857"/>
    </source>
</evidence>
<dbReference type="Pfam" id="PF00248">
    <property type="entry name" value="Aldo_ket_red"/>
    <property type="match status" value="1"/>
</dbReference>
<reference evidence="5" key="2">
    <citation type="submission" date="2024-02" db="EMBL/GenBank/DDBJ databases">
        <authorList>
            <person name="Prathaban M."/>
            <person name="Mythili R."/>
            <person name="Sharmila Devi N."/>
            <person name="Sobanaa M."/>
            <person name="Prathiviraj R."/>
            <person name="Selvin J."/>
        </authorList>
    </citation>
    <scope>NUCLEOTIDE SEQUENCE</scope>
    <source>
        <strain evidence="5">MP1014</strain>
    </source>
</reference>
<evidence type="ECO:0000313" key="5">
    <source>
        <dbReference type="EMBL" id="MEG3615357.1"/>
    </source>
</evidence>
<evidence type="ECO:0000256" key="3">
    <source>
        <dbReference type="ARBA" id="ARBA00023002"/>
    </source>
</evidence>
<evidence type="ECO:0000256" key="1">
    <source>
        <dbReference type="ARBA" id="ARBA00007905"/>
    </source>
</evidence>
<dbReference type="RefSeq" id="WP_332902013.1">
    <property type="nucleotide sequence ID" value="NZ_JBAGLP010000117.1"/>
</dbReference>
<dbReference type="PROSITE" id="PS00798">
    <property type="entry name" value="ALDOKETO_REDUCTASE_1"/>
    <property type="match status" value="1"/>
</dbReference>
<dbReference type="PANTHER" id="PTHR43827:SF3">
    <property type="entry name" value="NADP-DEPENDENT OXIDOREDUCTASE DOMAIN-CONTAINING PROTEIN"/>
    <property type="match status" value="1"/>
</dbReference>
<dbReference type="SUPFAM" id="SSF51430">
    <property type="entry name" value="NAD(P)-linked oxidoreductase"/>
    <property type="match status" value="1"/>
</dbReference>
<dbReference type="InterPro" id="IPR023210">
    <property type="entry name" value="NADP_OxRdtase_dom"/>
</dbReference>
<dbReference type="PANTHER" id="PTHR43827">
    <property type="entry name" value="2,5-DIKETO-D-GLUCONIC ACID REDUCTASE"/>
    <property type="match status" value="1"/>
</dbReference>
<dbReference type="Proteomes" id="UP001310387">
    <property type="component" value="Unassembled WGS sequence"/>
</dbReference>
<keyword evidence="6" id="KW-1185">Reference proteome</keyword>
<dbReference type="PROSITE" id="PS00062">
    <property type="entry name" value="ALDOKETO_REDUCTASE_2"/>
    <property type="match status" value="1"/>
</dbReference>
<dbReference type="EMBL" id="JBAGLP010000117">
    <property type="protein sequence ID" value="MEG3615357.1"/>
    <property type="molecule type" value="Genomic_DNA"/>
</dbReference>
<sequence length="278" mass="29877">MPSTPRSPSADLSLPPVGFGTASLRGEHGVRTVAAALDAGYRLLDSAFNYENEGAVGAAVRASGVPRDEVIVTSKLPGRHHAHDAAVATIEESVYRTGLDHLDLYLIHWPNPSQDRYVEAWGALIEACERGLVRHIGVSNFLPEHVDRLVAETGVTPAVNQVELHPYFPQAEQRAADAARGIVTEAWSPLGRANSLLDEPVLTRIAADRGVTVAQVILAWHVGLGVLPLPKATSPDRQRQNLEAADLELSAEEMAAVAGLARADGRNNDQDPAVYEEY</sequence>
<reference evidence="5" key="1">
    <citation type="journal article" date="2024" name="Antonie Van Leeuwenhoek">
        <title>Isoptericola haloaureus sp. nov., a dimorphic actinobacterium isolated from mangrove sediments of southeast India, implicating biosaline agricultural significance through nitrogen fixation and salt tolerance genes.</title>
        <authorList>
            <person name="Prathaban M."/>
            <person name="Prathiviraj R."/>
            <person name="Ravichandran M."/>
            <person name="Natarajan S.D."/>
            <person name="Sobanaa M."/>
            <person name="Hari Krishna Kumar S."/>
            <person name="Chandrasekar V."/>
            <person name="Selvin J."/>
        </authorList>
    </citation>
    <scope>NUCLEOTIDE SEQUENCE</scope>
    <source>
        <strain evidence="5">MP1014</strain>
    </source>
</reference>
<evidence type="ECO:0000313" key="6">
    <source>
        <dbReference type="Proteomes" id="UP001310387"/>
    </source>
</evidence>
<name>A0ABU7Z764_9MICO</name>
<protein>
    <submittedName>
        <fullName evidence="5">Aldo/keto reductase</fullName>
    </submittedName>
</protein>
<dbReference type="InterPro" id="IPR018170">
    <property type="entry name" value="Aldo/ket_reductase_CS"/>
</dbReference>
<dbReference type="InterPro" id="IPR036812">
    <property type="entry name" value="NAD(P)_OxRdtase_dom_sf"/>
</dbReference>
<comment type="similarity">
    <text evidence="1">Belongs to the aldo/keto reductase family.</text>
</comment>
<dbReference type="InterPro" id="IPR020471">
    <property type="entry name" value="AKR"/>
</dbReference>
<keyword evidence="3" id="KW-0560">Oxidoreductase</keyword>
<dbReference type="PIRSF" id="PIRSF000097">
    <property type="entry name" value="AKR"/>
    <property type="match status" value="1"/>
</dbReference>
<gene>
    <name evidence="5" type="ORF">V5O49_09520</name>
</gene>
<feature type="domain" description="NADP-dependent oxidoreductase" evidence="4">
    <location>
        <begin position="17"/>
        <end position="260"/>
    </location>
</feature>
<proteinExistence type="inferred from homology"/>
<accession>A0ABU7Z764</accession>
<dbReference type="Gene3D" id="3.20.20.100">
    <property type="entry name" value="NADP-dependent oxidoreductase domain"/>
    <property type="match status" value="1"/>
</dbReference>
<dbReference type="PRINTS" id="PR00069">
    <property type="entry name" value="ALDKETRDTASE"/>
</dbReference>
<dbReference type="CDD" id="cd19132">
    <property type="entry name" value="AKR_AKR5D1_E1"/>
    <property type="match status" value="1"/>
</dbReference>
<keyword evidence="2" id="KW-0521">NADP</keyword>
<evidence type="ECO:0000259" key="4">
    <source>
        <dbReference type="Pfam" id="PF00248"/>
    </source>
</evidence>